<keyword evidence="6" id="KW-0539">Nucleus</keyword>
<dbReference type="InParanoid" id="A0A1S3INQ0"/>
<proteinExistence type="inferred from homology"/>
<protein>
    <recommendedName>
        <fullName evidence="4">Centromere protein O</fullName>
    </recommendedName>
</protein>
<dbReference type="PANTHER" id="PTHR14582">
    <property type="entry name" value="INNER KINETOCHORE SUBUNIT MAL2"/>
    <property type="match status" value="1"/>
</dbReference>
<dbReference type="RefSeq" id="XP_013399526.1">
    <property type="nucleotide sequence ID" value="XM_013544072.1"/>
</dbReference>
<dbReference type="AlphaFoldDB" id="A0A1S3INQ0"/>
<name>A0A1S3INQ0_LINAN</name>
<dbReference type="OMA" id="MEWANDG"/>
<evidence type="ECO:0000256" key="5">
    <source>
        <dbReference type="ARBA" id="ARBA00022454"/>
    </source>
</evidence>
<dbReference type="OrthoDB" id="10050372at2759"/>
<evidence type="ECO:0000256" key="1">
    <source>
        <dbReference type="ARBA" id="ARBA00004123"/>
    </source>
</evidence>
<dbReference type="GeneID" id="106165744"/>
<accession>A0A1S3INQ0</accession>
<dbReference type="PANTHER" id="PTHR14582:SF1">
    <property type="entry name" value="CENTROMERE PROTEIN O"/>
    <property type="match status" value="1"/>
</dbReference>
<dbReference type="GO" id="GO:0031511">
    <property type="term" value="C:Mis6-Sim4 complex"/>
    <property type="evidence" value="ECO:0007669"/>
    <property type="project" value="TreeGrafter"/>
</dbReference>
<keyword evidence="9" id="KW-1185">Reference proteome</keyword>
<dbReference type="Proteomes" id="UP000085678">
    <property type="component" value="Unplaced"/>
</dbReference>
<dbReference type="CDD" id="cd23835">
    <property type="entry name" value="DRWD-N_CENP-O"/>
    <property type="match status" value="1"/>
</dbReference>
<evidence type="ECO:0000256" key="6">
    <source>
        <dbReference type="ARBA" id="ARBA00023242"/>
    </source>
</evidence>
<evidence type="ECO:0000313" key="9">
    <source>
        <dbReference type="Proteomes" id="UP000085678"/>
    </source>
</evidence>
<gene>
    <name evidence="10" type="primary">LOC106165744</name>
</gene>
<comment type="similarity">
    <text evidence="3">Belongs to the CENP-O/MCM21 family.</text>
</comment>
<evidence type="ECO:0000256" key="3">
    <source>
        <dbReference type="ARBA" id="ARBA00007321"/>
    </source>
</evidence>
<dbReference type="CDD" id="cd23836">
    <property type="entry name" value="DRWD-C_CENP-O"/>
    <property type="match status" value="1"/>
</dbReference>
<comment type="subcellular location">
    <subcellularLocation>
        <location evidence="2">Chromosome</location>
        <location evidence="2">Centromere</location>
    </subcellularLocation>
    <subcellularLocation>
        <location evidence="1">Nucleus</location>
    </subcellularLocation>
</comment>
<evidence type="ECO:0000256" key="2">
    <source>
        <dbReference type="ARBA" id="ARBA00004584"/>
    </source>
</evidence>
<feature type="region of interest" description="Disordered" evidence="8">
    <location>
        <begin position="12"/>
        <end position="32"/>
    </location>
</feature>
<keyword evidence="7" id="KW-0137">Centromere</keyword>
<keyword evidence="5" id="KW-0158">Chromosome</keyword>
<dbReference type="GO" id="GO:0005634">
    <property type="term" value="C:nucleus"/>
    <property type="evidence" value="ECO:0007669"/>
    <property type="project" value="UniProtKB-SubCell"/>
</dbReference>
<evidence type="ECO:0000256" key="8">
    <source>
        <dbReference type="SAM" id="MobiDB-lite"/>
    </source>
</evidence>
<sequence length="279" mass="32415">MMFDMLEMLQDLETKSKKESSLKEEEKKQDDELRQLKLKVTKLQQKKKWLQQQLSKESPLQQVDINNIDSLDREEKSELLDAAYAAQQKKLEEMVVLHRLTGISIDHIKPEAIRICWDTSYGGEFFEAFYAEVTRSRDKLTVQHHSLPYFLPINSLITRHLNTDITVFAETVSRYLNVFVEKRQEAVNAEKEFGLYMSKPIAASPSCDVIEFSLKPTMVPGKLHTQLFYNDLLQPLPTEVEVEWRGEEGVLSREDIFRVKQIFLSKSLCSALEELVTKV</sequence>
<evidence type="ECO:0000256" key="4">
    <source>
        <dbReference type="ARBA" id="ARBA00016395"/>
    </source>
</evidence>
<organism evidence="9 10">
    <name type="scientific">Lingula anatina</name>
    <name type="common">Brachiopod</name>
    <name type="synonym">Lingula unguis</name>
    <dbReference type="NCBI Taxonomy" id="7574"/>
    <lineage>
        <taxon>Eukaryota</taxon>
        <taxon>Metazoa</taxon>
        <taxon>Spiralia</taxon>
        <taxon>Lophotrochozoa</taxon>
        <taxon>Brachiopoda</taxon>
        <taxon>Linguliformea</taxon>
        <taxon>Lingulata</taxon>
        <taxon>Lingulida</taxon>
        <taxon>Linguloidea</taxon>
        <taxon>Lingulidae</taxon>
        <taxon>Lingula</taxon>
    </lineage>
</organism>
<evidence type="ECO:0000313" key="10">
    <source>
        <dbReference type="RefSeq" id="XP_013399526.1"/>
    </source>
</evidence>
<evidence type="ECO:0000256" key="7">
    <source>
        <dbReference type="ARBA" id="ARBA00023328"/>
    </source>
</evidence>
<reference evidence="10" key="1">
    <citation type="submission" date="2025-08" db="UniProtKB">
        <authorList>
            <consortium name="RefSeq"/>
        </authorList>
    </citation>
    <scope>IDENTIFICATION</scope>
    <source>
        <tissue evidence="10">Gonads</tissue>
    </source>
</reference>
<dbReference type="KEGG" id="lak:106165744"/>
<dbReference type="InterPro" id="IPR018464">
    <property type="entry name" value="CENP-O"/>
</dbReference>